<dbReference type="EMBL" id="HBUF01339598">
    <property type="protein sequence ID" value="CAG6700846.1"/>
    <property type="molecule type" value="Transcribed_RNA"/>
</dbReference>
<reference evidence="2" key="1">
    <citation type="submission" date="2021-05" db="EMBL/GenBank/DDBJ databases">
        <authorList>
            <person name="Alioto T."/>
            <person name="Alioto T."/>
            <person name="Gomez Garrido J."/>
        </authorList>
    </citation>
    <scope>NUCLEOTIDE SEQUENCE</scope>
</reference>
<dbReference type="EMBL" id="HBUF01677915">
    <property type="protein sequence ID" value="CAG6791772.1"/>
    <property type="molecule type" value="Transcribed_RNA"/>
</dbReference>
<dbReference type="EMBL" id="HBUF01089676">
    <property type="protein sequence ID" value="CAG6635358.1"/>
    <property type="molecule type" value="Transcribed_RNA"/>
</dbReference>
<dbReference type="EMBL" id="HBUF01677914">
    <property type="protein sequence ID" value="CAG6791769.1"/>
    <property type="molecule type" value="Transcribed_RNA"/>
</dbReference>
<dbReference type="EMBL" id="HBUF01339597">
    <property type="protein sequence ID" value="CAG6700842.1"/>
    <property type="molecule type" value="Transcribed_RNA"/>
</dbReference>
<dbReference type="EMBL" id="HBUF01339596">
    <property type="protein sequence ID" value="CAG6700838.1"/>
    <property type="molecule type" value="Transcribed_RNA"/>
</dbReference>
<name>A0A8D8XN99_9HEMI</name>
<dbReference type="AlphaFoldDB" id="A0A8D8XN99"/>
<evidence type="ECO:0000313" key="2">
    <source>
        <dbReference type="EMBL" id="CAG6700850.1"/>
    </source>
</evidence>
<accession>A0A8D8XN99</accession>
<feature type="compositionally biased region" description="Basic residues" evidence="1">
    <location>
        <begin position="101"/>
        <end position="112"/>
    </location>
</feature>
<feature type="region of interest" description="Disordered" evidence="1">
    <location>
        <begin position="92"/>
        <end position="112"/>
    </location>
</feature>
<protein>
    <submittedName>
        <fullName evidence="2">Uncharacterized protein</fullName>
    </submittedName>
</protein>
<dbReference type="EMBL" id="HBUF01339600">
    <property type="protein sequence ID" value="CAG6700854.1"/>
    <property type="molecule type" value="Transcribed_RNA"/>
</dbReference>
<dbReference type="EMBL" id="HBUF01089677">
    <property type="protein sequence ID" value="CAG6635361.1"/>
    <property type="molecule type" value="Transcribed_RNA"/>
</dbReference>
<dbReference type="EMBL" id="HBUF01677913">
    <property type="protein sequence ID" value="CAG6791766.1"/>
    <property type="molecule type" value="Transcribed_RNA"/>
</dbReference>
<dbReference type="EMBL" id="HBUF01328338">
    <property type="protein sequence ID" value="CAG6696375.1"/>
    <property type="molecule type" value="Transcribed_RNA"/>
</dbReference>
<sequence length="112" mass="12468">MPAGELTFKWTYNCPQHTYSSLTNTCMSLSTTGLLRTYSCGPLLLLRLSLGPKISMSIITMSSLDVNLKIQIQTKTLKRRMGEGEACSIQPTTIGLESRDSHRKTSSKVRVR</sequence>
<dbReference type="EMBL" id="HBUF01339599">
    <property type="protein sequence ID" value="CAG6700850.1"/>
    <property type="molecule type" value="Transcribed_RNA"/>
</dbReference>
<dbReference type="EMBL" id="HBUF01328337">
    <property type="protein sequence ID" value="CAG6696373.1"/>
    <property type="molecule type" value="Transcribed_RNA"/>
</dbReference>
<dbReference type="EMBL" id="HBUF01089679">
    <property type="protein sequence ID" value="CAG6635365.1"/>
    <property type="molecule type" value="Transcribed_RNA"/>
</dbReference>
<evidence type="ECO:0000256" key="1">
    <source>
        <dbReference type="SAM" id="MobiDB-lite"/>
    </source>
</evidence>
<dbReference type="EMBL" id="HBUF01089678">
    <property type="protein sequence ID" value="CAG6635363.1"/>
    <property type="molecule type" value="Transcribed_RNA"/>
</dbReference>
<organism evidence="2">
    <name type="scientific">Cacopsylla melanoneura</name>
    <dbReference type="NCBI Taxonomy" id="428564"/>
    <lineage>
        <taxon>Eukaryota</taxon>
        <taxon>Metazoa</taxon>
        <taxon>Ecdysozoa</taxon>
        <taxon>Arthropoda</taxon>
        <taxon>Hexapoda</taxon>
        <taxon>Insecta</taxon>
        <taxon>Pterygota</taxon>
        <taxon>Neoptera</taxon>
        <taxon>Paraneoptera</taxon>
        <taxon>Hemiptera</taxon>
        <taxon>Sternorrhyncha</taxon>
        <taxon>Psylloidea</taxon>
        <taxon>Psyllidae</taxon>
        <taxon>Psyllinae</taxon>
        <taxon>Cacopsylla</taxon>
    </lineage>
</organism>
<proteinExistence type="predicted"/>